<gene>
    <name evidence="1" type="ORF">I8752_34735</name>
</gene>
<evidence type="ECO:0000313" key="2">
    <source>
        <dbReference type="Proteomes" id="UP000662314"/>
    </source>
</evidence>
<organism evidence="1 2">
    <name type="scientific">Dendronalium phyllosphericum CENA369</name>
    <dbReference type="NCBI Taxonomy" id="1725256"/>
    <lineage>
        <taxon>Bacteria</taxon>
        <taxon>Bacillati</taxon>
        <taxon>Cyanobacteriota</taxon>
        <taxon>Cyanophyceae</taxon>
        <taxon>Nostocales</taxon>
        <taxon>Nostocaceae</taxon>
        <taxon>Dendronalium</taxon>
        <taxon>Dendronalium phyllosphericum</taxon>
    </lineage>
</organism>
<sequence length="194" mass="21102">MGFRDLQRYPLQKARYDKYKEWLESTPAERQTKFAAITDETKRSYAEREKGYVSPFGTAGSTKIYLPARLIKDGQTGQGSGVANSLRDLLASYTTTATEFGALTTPIEVEAKNFKFAKLTLTAVVAGTTKKASRITGAMYKKPDVDSVTSPFGQSSGGQAYDAAVLAIKGIPAFTTFIQGNNGKNRARFTPEGE</sequence>
<proteinExistence type="predicted"/>
<name>A0A8J7ILN1_9NOST</name>
<evidence type="ECO:0000313" key="1">
    <source>
        <dbReference type="EMBL" id="MBH8578016.1"/>
    </source>
</evidence>
<dbReference type="AlphaFoldDB" id="A0A8J7ILN1"/>
<protein>
    <submittedName>
        <fullName evidence="1">Uncharacterized protein</fullName>
    </submittedName>
</protein>
<keyword evidence="2" id="KW-1185">Reference proteome</keyword>
<dbReference type="Proteomes" id="UP000662314">
    <property type="component" value="Unassembled WGS sequence"/>
</dbReference>
<dbReference type="RefSeq" id="WP_214436694.1">
    <property type="nucleotide sequence ID" value="NZ_CAWPUQ010000244.1"/>
</dbReference>
<dbReference type="EMBL" id="JAECZA010000306">
    <property type="protein sequence ID" value="MBH8578016.1"/>
    <property type="molecule type" value="Genomic_DNA"/>
</dbReference>
<reference evidence="1 2" key="1">
    <citation type="journal article" date="2021" name="Int. J. Syst. Evol. Microbiol.">
        <title>Amazonocrinis nigriterrae gen. nov., sp. nov., Atlanticothrix silvestris gen. nov., sp. nov. and Dendronalium phyllosphericum gen. nov., sp. nov., nostocacean cyanobacteria from Brazilian environments.</title>
        <authorList>
            <person name="Alvarenga D.O."/>
            <person name="Andreote A.P.D."/>
            <person name="Branco L.H.Z."/>
            <person name="Delbaje E."/>
            <person name="Cruz R.B."/>
            <person name="Varani A.M."/>
            <person name="Fiore M.F."/>
        </authorList>
    </citation>
    <scope>NUCLEOTIDE SEQUENCE [LARGE SCALE GENOMIC DNA]</scope>
    <source>
        <strain evidence="1 2">CENA369</strain>
    </source>
</reference>
<accession>A0A8J7ILN1</accession>
<comment type="caution">
    <text evidence="1">The sequence shown here is derived from an EMBL/GenBank/DDBJ whole genome shotgun (WGS) entry which is preliminary data.</text>
</comment>